<proteinExistence type="inferred from homology"/>
<dbReference type="Gene3D" id="1.20.120.1320">
    <property type="entry name" value="Aspartokinase, catalytic domain"/>
    <property type="match status" value="1"/>
</dbReference>
<dbReference type="GO" id="GO:0005829">
    <property type="term" value="C:cytosol"/>
    <property type="evidence" value="ECO:0007669"/>
    <property type="project" value="TreeGrafter"/>
</dbReference>
<feature type="domain" description="Aspartate/glutamate/uridylate kinase" evidence="11">
    <location>
        <begin position="1"/>
        <end position="283"/>
    </location>
</feature>
<gene>
    <name evidence="13" type="ordered locus">Spith_0568</name>
</gene>
<evidence type="ECO:0000256" key="2">
    <source>
        <dbReference type="ARBA" id="ARBA00010122"/>
    </source>
</evidence>
<keyword evidence="10" id="KW-0028">Amino-acid biosynthesis</keyword>
<dbReference type="AlphaFoldDB" id="G0G9U8"/>
<dbReference type="NCBIfam" id="NF006570">
    <property type="entry name" value="PRK09084.1"/>
    <property type="match status" value="1"/>
</dbReference>
<comment type="pathway">
    <text evidence="10">Amino-acid biosynthesis; L-methionine biosynthesis via de novo pathway; L-homoserine from L-aspartate: step 1/3.</text>
</comment>
<dbReference type="RefSeq" id="WP_014624232.1">
    <property type="nucleotide sequence ID" value="NC_017583.1"/>
</dbReference>
<dbReference type="Gene3D" id="3.40.1160.10">
    <property type="entry name" value="Acetylglutamate kinase-like"/>
    <property type="match status" value="1"/>
</dbReference>
<dbReference type="SUPFAM" id="SSF53633">
    <property type="entry name" value="Carbamate kinase-like"/>
    <property type="match status" value="1"/>
</dbReference>
<dbReference type="Proteomes" id="UP000007254">
    <property type="component" value="Chromosome"/>
</dbReference>
<accession>G0G9U8</accession>
<dbReference type="InterPro" id="IPR045865">
    <property type="entry name" value="ACT-like_dom_sf"/>
</dbReference>
<evidence type="ECO:0000256" key="3">
    <source>
        <dbReference type="ARBA" id="ARBA00022679"/>
    </source>
</evidence>
<reference evidence="13 14" key="1">
    <citation type="submission" date="2011-06" db="EMBL/GenBank/DDBJ databases">
        <title>The complete genome of Spirochaeta thermophila DSM 6578.</title>
        <authorList>
            <consortium name="US DOE Joint Genome Institute (JGI-PGF)"/>
            <person name="Lucas S."/>
            <person name="Lapidus A."/>
            <person name="Bruce D."/>
            <person name="Goodwin L."/>
            <person name="Pitluck S."/>
            <person name="Peters L."/>
            <person name="Kyrpides N."/>
            <person name="Mavromatis K."/>
            <person name="Ivanova N."/>
            <person name="Mikailova N."/>
            <person name="Pagani I."/>
            <person name="Chertkov O."/>
            <person name="Detter J.C."/>
            <person name="Tapia R."/>
            <person name="Han C."/>
            <person name="Land M."/>
            <person name="Hauser L."/>
            <person name="Markowitz V."/>
            <person name="Cheng J.-F."/>
            <person name="Hugenholtz P."/>
            <person name="Woyke T."/>
            <person name="Wu D."/>
            <person name="Spring S."/>
            <person name="Merkhoffer B."/>
            <person name="Schneider S."/>
            <person name="Klenk H.-P."/>
            <person name="Eisen J.A."/>
        </authorList>
    </citation>
    <scope>NUCLEOTIDE SEQUENCE [LARGE SCALE GENOMIC DNA]</scope>
    <source>
        <strain evidence="14">ATCC 700085 / DSM 6578 / Z-1203</strain>
    </source>
</reference>
<dbReference type="GO" id="GO:0009088">
    <property type="term" value="P:threonine biosynthetic process"/>
    <property type="evidence" value="ECO:0007669"/>
    <property type="project" value="UniProtKB-UniPathway"/>
</dbReference>
<evidence type="ECO:0000256" key="1">
    <source>
        <dbReference type="ARBA" id="ARBA00004766"/>
    </source>
</evidence>
<comment type="similarity">
    <text evidence="2 9">Belongs to the aspartokinase family.</text>
</comment>
<dbReference type="PROSITE" id="PS00324">
    <property type="entry name" value="ASPARTOKINASE"/>
    <property type="match status" value="1"/>
</dbReference>
<keyword evidence="6 8" id="KW-0067">ATP-binding</keyword>
<keyword evidence="4 8" id="KW-0547">Nucleotide-binding</keyword>
<feature type="binding site" evidence="8">
    <location>
        <begin position="226"/>
        <end position="227"/>
    </location>
    <ligand>
        <name>ATP</name>
        <dbReference type="ChEBI" id="CHEBI:30616"/>
    </ligand>
</feature>
<dbReference type="UniPathway" id="UPA00034">
    <property type="reaction ID" value="UER00015"/>
</dbReference>
<dbReference type="GO" id="GO:0005524">
    <property type="term" value="F:ATP binding"/>
    <property type="evidence" value="ECO:0007669"/>
    <property type="project" value="UniProtKB-KW"/>
</dbReference>
<dbReference type="EC" id="2.7.2.4" evidence="9"/>
<evidence type="ECO:0000313" key="14">
    <source>
        <dbReference type="Proteomes" id="UP000007254"/>
    </source>
</evidence>
<dbReference type="PANTHER" id="PTHR21499:SF59">
    <property type="entry name" value="ASPARTOKINASE"/>
    <property type="match status" value="1"/>
</dbReference>
<comment type="pathway">
    <text evidence="1 10">Amino-acid biosynthesis; L-lysine biosynthesis via DAP pathway; (S)-tetrahydrodipicolinate from L-aspartate: step 1/4.</text>
</comment>
<dbReference type="InterPro" id="IPR054352">
    <property type="entry name" value="ACT_Aspartokinase"/>
</dbReference>
<dbReference type="KEGG" id="stq:Spith_0568"/>
<dbReference type="InterPro" id="IPR018042">
    <property type="entry name" value="Aspartate_kinase_CS"/>
</dbReference>
<dbReference type="GO" id="GO:0009089">
    <property type="term" value="P:lysine biosynthetic process via diaminopimelate"/>
    <property type="evidence" value="ECO:0007669"/>
    <property type="project" value="UniProtKB-UniPathway"/>
</dbReference>
<dbReference type="NCBIfam" id="TIGR00657">
    <property type="entry name" value="asp_kinases"/>
    <property type="match status" value="1"/>
</dbReference>
<dbReference type="EMBL" id="CP002903">
    <property type="protein sequence ID" value="AEJ60848.1"/>
    <property type="molecule type" value="Genomic_DNA"/>
</dbReference>
<evidence type="ECO:0000256" key="9">
    <source>
        <dbReference type="RuleBase" id="RU003448"/>
    </source>
</evidence>
<evidence type="ECO:0000259" key="12">
    <source>
        <dbReference type="Pfam" id="PF22468"/>
    </source>
</evidence>
<name>G0G9U8_WINT7</name>
<dbReference type="PANTHER" id="PTHR21499">
    <property type="entry name" value="ASPARTATE KINASE"/>
    <property type="match status" value="1"/>
</dbReference>
<dbReference type="UniPathway" id="UPA00050">
    <property type="reaction ID" value="UER00461"/>
</dbReference>
<evidence type="ECO:0000256" key="6">
    <source>
        <dbReference type="ARBA" id="ARBA00022840"/>
    </source>
</evidence>
<dbReference type="CDD" id="cd04243">
    <property type="entry name" value="AAK_AK-HSDH-like"/>
    <property type="match status" value="1"/>
</dbReference>
<organism evidence="13 14">
    <name type="scientific">Winmispira thermophila (strain ATCC 700085 / DSM 6578 / Z-1203)</name>
    <name type="common">Spirochaeta thermophila</name>
    <dbReference type="NCBI Taxonomy" id="869211"/>
    <lineage>
        <taxon>Bacteria</taxon>
        <taxon>Pseudomonadati</taxon>
        <taxon>Spirochaetota</taxon>
        <taxon>Spirochaetia</taxon>
        <taxon>Winmispirales</taxon>
        <taxon>Winmispiraceae</taxon>
        <taxon>Winmispira</taxon>
    </lineage>
</organism>
<dbReference type="PIRSF" id="PIRSF000726">
    <property type="entry name" value="Asp_kin"/>
    <property type="match status" value="1"/>
</dbReference>
<keyword evidence="5 9" id="KW-0418">Kinase</keyword>
<dbReference type="InterPro" id="IPR042199">
    <property type="entry name" value="AsparK_Bifunc_asparK/hSer_DH"/>
</dbReference>
<comment type="pathway">
    <text evidence="10">Amino-acid biosynthesis; L-threonine biosynthesis; L-threonine from L-aspartate: step 1/5.</text>
</comment>
<feature type="domain" description="Aspartokinase ACT" evidence="12">
    <location>
        <begin position="385"/>
        <end position="443"/>
    </location>
</feature>
<dbReference type="CDD" id="cd04892">
    <property type="entry name" value="ACT_AK-like_2"/>
    <property type="match status" value="1"/>
</dbReference>
<evidence type="ECO:0000313" key="13">
    <source>
        <dbReference type="EMBL" id="AEJ60848.1"/>
    </source>
</evidence>
<feature type="binding site" evidence="8">
    <location>
        <position position="125"/>
    </location>
    <ligand>
        <name>substrate</name>
    </ligand>
</feature>
<sequence>MVVMKFGGTSVQDADRMDRVLSIAEEELNEGVVLVASATAKTTDRLIQLTQASARGDEESVQSILNLIKTHHFQIAHDFLEGEYLEKAVARLETLFAELGTIVKGMTLLKEVSPRTLDAVVAFGEILSTTLLYHRALQRGLKARLLDSRNYIITDDSFGNATPDIRETYRRLSSGVKVGAGDLVIMQGFIASTPDGTTSTLGRGGSDYSAAIVGAGLHASRIEIWTDVHGVMTADPRIVPEAQPIPQLSYEEAAELAYFGAKVVHPSTIQPAVEKNIPVLVKNTMDPNGPGTTITHRSPYKGLKAIATKRSITLITIQSYRMLNAYGFLSRIFDVFAEYRTPVDLIATSEVSVSMTIDNKANLHSITRELSKIGKVVVEEEKAIISLVGEDVWKTHETILNAFSALQGIPVRMITMGSSHINLSLVVADRDGEESVRRLHRAFFEKG</sequence>
<feature type="binding site" evidence="8">
    <location>
        <begin position="5"/>
        <end position="8"/>
    </location>
    <ligand>
        <name>ATP</name>
        <dbReference type="ChEBI" id="CHEBI:30616"/>
    </ligand>
</feature>
<feature type="binding site" evidence="8">
    <location>
        <position position="43"/>
    </location>
    <ligand>
        <name>substrate</name>
    </ligand>
</feature>
<evidence type="ECO:0000256" key="4">
    <source>
        <dbReference type="ARBA" id="ARBA00022741"/>
    </source>
</evidence>
<protein>
    <recommendedName>
        <fullName evidence="9">Aspartokinase</fullName>
        <ecNumber evidence="9">2.7.2.4</ecNumber>
    </recommendedName>
</protein>
<dbReference type="Pfam" id="PF22468">
    <property type="entry name" value="ACT_9"/>
    <property type="match status" value="1"/>
</dbReference>
<dbReference type="OrthoDB" id="9799110at2"/>
<evidence type="ECO:0000256" key="5">
    <source>
        <dbReference type="ARBA" id="ARBA00022777"/>
    </source>
</evidence>
<dbReference type="SUPFAM" id="SSF55021">
    <property type="entry name" value="ACT-like"/>
    <property type="match status" value="2"/>
</dbReference>
<dbReference type="GO" id="GO:0004072">
    <property type="term" value="F:aspartate kinase activity"/>
    <property type="evidence" value="ECO:0007669"/>
    <property type="project" value="UniProtKB-EC"/>
</dbReference>
<dbReference type="InterPro" id="IPR001048">
    <property type="entry name" value="Asp/Glu/Uridylate_kinase"/>
</dbReference>
<dbReference type="InterPro" id="IPR001341">
    <property type="entry name" value="Asp_kinase"/>
</dbReference>
<comment type="catalytic activity">
    <reaction evidence="7 9">
        <text>L-aspartate + ATP = 4-phospho-L-aspartate + ADP</text>
        <dbReference type="Rhea" id="RHEA:23776"/>
        <dbReference type="ChEBI" id="CHEBI:29991"/>
        <dbReference type="ChEBI" id="CHEBI:30616"/>
        <dbReference type="ChEBI" id="CHEBI:57535"/>
        <dbReference type="ChEBI" id="CHEBI:456216"/>
        <dbReference type="EC" id="2.7.2.4"/>
    </reaction>
</comment>
<dbReference type="STRING" id="869211.Spith_0568"/>
<keyword evidence="3 9" id="KW-0808">Transferase</keyword>
<evidence type="ECO:0000256" key="10">
    <source>
        <dbReference type="RuleBase" id="RU004249"/>
    </source>
</evidence>
<feature type="binding site" evidence="8">
    <location>
        <begin position="262"/>
        <end position="263"/>
    </location>
    <ligand>
        <name>ATP</name>
        <dbReference type="ChEBI" id="CHEBI:30616"/>
    </ligand>
</feature>
<dbReference type="Gene3D" id="3.30.70.260">
    <property type="match status" value="2"/>
</dbReference>
<feature type="binding site" evidence="8">
    <location>
        <position position="237"/>
    </location>
    <ligand>
        <name>ATP</name>
        <dbReference type="ChEBI" id="CHEBI:30616"/>
    </ligand>
</feature>
<dbReference type="Pfam" id="PF00696">
    <property type="entry name" value="AA_kinase"/>
    <property type="match status" value="1"/>
</dbReference>
<dbReference type="GO" id="GO:0009090">
    <property type="term" value="P:homoserine biosynthetic process"/>
    <property type="evidence" value="ECO:0007669"/>
    <property type="project" value="TreeGrafter"/>
</dbReference>
<evidence type="ECO:0000256" key="8">
    <source>
        <dbReference type="PIRSR" id="PIRSR000726-1"/>
    </source>
</evidence>
<dbReference type="InterPro" id="IPR005260">
    <property type="entry name" value="Asp_kin_monofn"/>
</dbReference>
<keyword evidence="14" id="KW-1185">Reference proteome</keyword>
<dbReference type="HOGENOM" id="CLU_009116_6_1_12"/>
<dbReference type="InterPro" id="IPR036393">
    <property type="entry name" value="AceGlu_kinase-like_sf"/>
</dbReference>
<evidence type="ECO:0000256" key="7">
    <source>
        <dbReference type="ARBA" id="ARBA00047872"/>
    </source>
</evidence>
<dbReference type="UniPathway" id="UPA00051">
    <property type="reaction ID" value="UER00462"/>
</dbReference>
<evidence type="ECO:0000259" key="11">
    <source>
        <dbReference type="Pfam" id="PF00696"/>
    </source>
</evidence>